<comment type="caution">
    <text evidence="1">The sequence shown here is derived from an EMBL/GenBank/DDBJ whole genome shotgun (WGS) entry which is preliminary data.</text>
</comment>
<dbReference type="AlphaFoldDB" id="A0A9P4XK85"/>
<evidence type="ECO:0000313" key="1">
    <source>
        <dbReference type="EMBL" id="KAF3073914.1"/>
    </source>
</evidence>
<evidence type="ECO:0000313" key="2">
    <source>
        <dbReference type="Proteomes" id="UP000801864"/>
    </source>
</evidence>
<keyword evidence="2" id="KW-1185">Reference proteome</keyword>
<name>A0A9P4XK85_9HYPO</name>
<accession>A0A9P4XK85</accession>
<dbReference type="EMBL" id="QLNT01000006">
    <property type="protein sequence ID" value="KAF3073914.1"/>
    <property type="molecule type" value="Genomic_DNA"/>
</dbReference>
<gene>
    <name evidence="1" type="ORF">CFAM422_004435</name>
</gene>
<protein>
    <submittedName>
        <fullName evidence="1">Uncharacterized protein</fullName>
    </submittedName>
</protein>
<proteinExistence type="predicted"/>
<reference evidence="1 2" key="1">
    <citation type="submission" date="2018-06" db="EMBL/GenBank/DDBJ databases">
        <title>Genome analysis of cellulolytic fungus Trichoderma lentiforme CFAM-422.</title>
        <authorList>
            <person name="Steindorff A.S."/>
            <person name="Formighieri E.F."/>
            <person name="Midorikawa G.E.O."/>
            <person name="Tamietti M.S."/>
            <person name="Ramos E.Z."/>
            <person name="Silva A.S."/>
            <person name="Bon E.P.S."/>
            <person name="Mendes T.D."/>
            <person name="Damaso M.C.T."/>
            <person name="Favaro L.C.L."/>
        </authorList>
    </citation>
    <scope>NUCLEOTIDE SEQUENCE [LARGE SCALE GENOMIC DNA]</scope>
    <source>
        <strain evidence="1 2">CFAM-422</strain>
    </source>
</reference>
<sequence>MSSNQRRTVANAGRKPLQKDPALAAFLGFLGLTVPAKAQDEISQVQISRRGFAGDGMRNAAV</sequence>
<organism evidence="1 2">
    <name type="scientific">Trichoderma lentiforme</name>
    <dbReference type="NCBI Taxonomy" id="1567552"/>
    <lineage>
        <taxon>Eukaryota</taxon>
        <taxon>Fungi</taxon>
        <taxon>Dikarya</taxon>
        <taxon>Ascomycota</taxon>
        <taxon>Pezizomycotina</taxon>
        <taxon>Sordariomycetes</taxon>
        <taxon>Hypocreomycetidae</taxon>
        <taxon>Hypocreales</taxon>
        <taxon>Hypocreaceae</taxon>
        <taxon>Trichoderma</taxon>
    </lineage>
</organism>
<dbReference type="Proteomes" id="UP000801864">
    <property type="component" value="Unassembled WGS sequence"/>
</dbReference>